<dbReference type="EMBL" id="JAWXXR010000001">
    <property type="protein sequence ID" value="MDX6018624.1"/>
    <property type="molecule type" value="Genomic_DNA"/>
</dbReference>
<dbReference type="Proteomes" id="UP001272773">
    <property type="component" value="Unassembled WGS sequence"/>
</dbReference>
<sequence length="79" mass="9342">MNSQKKTIQGDTLSTEQWDALCRFAGYEGRQWKSVLAQCWRNGCYPWHVKNTSNDEAYLQQIRNRRGSGWLMKCNLRLD</sequence>
<evidence type="ECO:0000313" key="1">
    <source>
        <dbReference type="EMBL" id="MDX6018624.1"/>
    </source>
</evidence>
<name>A0ABU4QJZ4_9GAMM</name>
<evidence type="ECO:0000313" key="2">
    <source>
        <dbReference type="EMBL" id="MDX6018649.1"/>
    </source>
</evidence>
<comment type="caution">
    <text evidence="2">The sequence shown here is derived from an EMBL/GenBank/DDBJ whole genome shotgun (WGS) entry which is preliminary data.</text>
</comment>
<organism evidence="2 3">
    <name type="scientific">Shewanella indica</name>
    <dbReference type="NCBI Taxonomy" id="768528"/>
    <lineage>
        <taxon>Bacteria</taxon>
        <taxon>Pseudomonadati</taxon>
        <taxon>Pseudomonadota</taxon>
        <taxon>Gammaproteobacteria</taxon>
        <taxon>Alteromonadales</taxon>
        <taxon>Shewanellaceae</taxon>
        <taxon>Shewanella</taxon>
    </lineage>
</organism>
<evidence type="ECO:0000313" key="3">
    <source>
        <dbReference type="Proteomes" id="UP001272773"/>
    </source>
</evidence>
<dbReference type="EMBL" id="JAWXXR010000002">
    <property type="protein sequence ID" value="MDX6018649.1"/>
    <property type="molecule type" value="Genomic_DNA"/>
</dbReference>
<dbReference type="RefSeq" id="WP_319619947.1">
    <property type="nucleotide sequence ID" value="NZ_JAWXXR010000001.1"/>
</dbReference>
<reference evidence="2 3" key="1">
    <citation type="submission" date="2023-11" db="EMBL/GenBank/DDBJ databases">
        <title>MicrobeMod: A computational toolkit for identifying prokaryotic methylation and restriction-modification with nanopore sequencing.</title>
        <authorList>
            <person name="Crits-Christoph A."/>
            <person name="Kang S.C."/>
            <person name="Lee H."/>
            <person name="Ostrov N."/>
        </authorList>
    </citation>
    <scope>NUCLEOTIDE SEQUENCE [LARGE SCALE GENOMIC DNA]</scope>
    <source>
        <strain evidence="2 3">ATCC BAA-2732</strain>
    </source>
</reference>
<accession>A0ABU4QJZ4</accession>
<proteinExistence type="predicted"/>
<dbReference type="GeneID" id="88625938"/>
<gene>
    <name evidence="1" type="ORF">SIL79_20355</name>
    <name evidence="2" type="ORF">SIL79_20480</name>
</gene>
<keyword evidence="3" id="KW-1185">Reference proteome</keyword>
<protein>
    <submittedName>
        <fullName evidence="2">Uncharacterized protein</fullName>
    </submittedName>
</protein>